<evidence type="ECO:0000313" key="3">
    <source>
        <dbReference type="Proteomes" id="UP000756132"/>
    </source>
</evidence>
<reference evidence="2" key="1">
    <citation type="submission" date="2021-12" db="EMBL/GenBank/DDBJ databases">
        <authorList>
            <person name="Zaccaron A."/>
            <person name="Stergiopoulos I."/>
        </authorList>
    </citation>
    <scope>NUCLEOTIDE SEQUENCE</scope>
    <source>
        <strain evidence="2">Race5_Kim</strain>
    </source>
</reference>
<feature type="region of interest" description="Disordered" evidence="1">
    <location>
        <begin position="404"/>
        <end position="428"/>
    </location>
</feature>
<protein>
    <submittedName>
        <fullName evidence="2">Uncharacterized protein</fullName>
    </submittedName>
</protein>
<dbReference type="RefSeq" id="XP_047757849.1">
    <property type="nucleotide sequence ID" value="XM_047901587.1"/>
</dbReference>
<dbReference type="KEGG" id="ffu:CLAFUR5_02439"/>
<feature type="compositionally biased region" description="Acidic residues" evidence="1">
    <location>
        <begin position="36"/>
        <end position="47"/>
    </location>
</feature>
<dbReference type="Proteomes" id="UP000756132">
    <property type="component" value="Chromosome 2"/>
</dbReference>
<accession>A0A9Q8P4Z7</accession>
<dbReference type="EMBL" id="CP090164">
    <property type="protein sequence ID" value="UJO13483.1"/>
    <property type="molecule type" value="Genomic_DNA"/>
</dbReference>
<keyword evidence="3" id="KW-1185">Reference proteome</keyword>
<name>A0A9Q8P4Z7_PASFU</name>
<sequence>MAAMSYDNSMFATTVSPVDELFAPSSPTTSEWHEEGIDDGYEADDESIAGTRPTPTNNASGQEDRSYWRPNQYTRAGAYESVYGIPRANPELDPERPWWEMLPDAEMHRTITAAIQHETSFDQLPPDLGVWMLRSLPADILGCFDMRVRHERVSATPPTASILTPTNRPIFDPDMIKGIYWATIAHSGWPFDELSKGTRHWAGKFVLSMTEVSRTSIALRKVTSTGTLSDKASMYRVLTGSEQSSQNSSSEMTLTLSLQNKTFRMGIVAELPQTPNRSRAMPTISSQTKTLNGTIMARLLQKPNDRDWAAVEAEQFDDDDDDAFFADNQPDEQYENIIAEAPLPMAPPNSPRADAMDLSMILALHEVVLGNTPFQQLPQQVRDWTIAVVPRDIIEHLEDRAVDPANIFPPAPPTPVLAPQPDDDDEPDYISVEEMSEDEADHGGAVTGPIWHFLIWFRRRISRLPGRGRNPPHLA</sequence>
<feature type="compositionally biased region" description="Pro residues" evidence="1">
    <location>
        <begin position="407"/>
        <end position="418"/>
    </location>
</feature>
<evidence type="ECO:0000313" key="2">
    <source>
        <dbReference type="EMBL" id="UJO13483.1"/>
    </source>
</evidence>
<dbReference type="GeneID" id="71982317"/>
<organism evidence="2 3">
    <name type="scientific">Passalora fulva</name>
    <name type="common">Tomato leaf mold</name>
    <name type="synonym">Cladosporium fulvum</name>
    <dbReference type="NCBI Taxonomy" id="5499"/>
    <lineage>
        <taxon>Eukaryota</taxon>
        <taxon>Fungi</taxon>
        <taxon>Dikarya</taxon>
        <taxon>Ascomycota</taxon>
        <taxon>Pezizomycotina</taxon>
        <taxon>Dothideomycetes</taxon>
        <taxon>Dothideomycetidae</taxon>
        <taxon>Mycosphaerellales</taxon>
        <taxon>Mycosphaerellaceae</taxon>
        <taxon>Fulvia</taxon>
    </lineage>
</organism>
<gene>
    <name evidence="2" type="ORF">CLAFUR5_02439</name>
</gene>
<reference evidence="2" key="2">
    <citation type="journal article" date="2022" name="Microb. Genom.">
        <title>A chromosome-scale genome assembly of the tomato pathogen Cladosporium fulvum reveals a compartmentalized genome architecture and the presence of a dispensable chromosome.</title>
        <authorList>
            <person name="Zaccaron A.Z."/>
            <person name="Chen L.H."/>
            <person name="Samaras A."/>
            <person name="Stergiopoulos I."/>
        </authorList>
    </citation>
    <scope>NUCLEOTIDE SEQUENCE</scope>
    <source>
        <strain evidence="2">Race5_Kim</strain>
    </source>
</reference>
<dbReference type="AlphaFoldDB" id="A0A9Q8P4Z7"/>
<feature type="region of interest" description="Disordered" evidence="1">
    <location>
        <begin position="15"/>
        <end position="69"/>
    </location>
</feature>
<proteinExistence type="predicted"/>
<evidence type="ECO:0000256" key="1">
    <source>
        <dbReference type="SAM" id="MobiDB-lite"/>
    </source>
</evidence>